<dbReference type="Proteomes" id="UP000799438">
    <property type="component" value="Unassembled WGS sequence"/>
</dbReference>
<keyword evidence="6" id="KW-1015">Disulfide bond</keyword>
<gene>
    <name evidence="10" type="ORF">K452DRAFT_301313</name>
</gene>
<dbReference type="GeneID" id="54299926"/>
<proteinExistence type="inferred from homology"/>
<evidence type="ECO:0000256" key="4">
    <source>
        <dbReference type="ARBA" id="ARBA00022759"/>
    </source>
</evidence>
<dbReference type="EC" id="4.6.1.24" evidence="2"/>
<evidence type="ECO:0000256" key="9">
    <source>
        <dbReference type="SAM" id="SignalP"/>
    </source>
</evidence>
<dbReference type="EMBL" id="ML995497">
    <property type="protein sequence ID" value="KAF2138371.1"/>
    <property type="molecule type" value="Genomic_DNA"/>
</dbReference>
<evidence type="ECO:0000313" key="11">
    <source>
        <dbReference type="Proteomes" id="UP000799438"/>
    </source>
</evidence>
<keyword evidence="9" id="KW-0732">Signal</keyword>
<evidence type="ECO:0000256" key="8">
    <source>
        <dbReference type="ARBA" id="ARBA00034015"/>
    </source>
</evidence>
<keyword evidence="3" id="KW-0540">Nuclease</keyword>
<evidence type="ECO:0000256" key="1">
    <source>
        <dbReference type="ARBA" id="ARBA00009006"/>
    </source>
</evidence>
<evidence type="ECO:0000256" key="7">
    <source>
        <dbReference type="ARBA" id="ARBA00023239"/>
    </source>
</evidence>
<dbReference type="InterPro" id="IPR016191">
    <property type="entry name" value="Ribonuclease/ribotoxin"/>
</dbReference>
<keyword evidence="4" id="KW-0255">Endonuclease</keyword>
<dbReference type="SUPFAM" id="SSF53933">
    <property type="entry name" value="Microbial ribonucleases"/>
    <property type="match status" value="1"/>
</dbReference>
<dbReference type="AlphaFoldDB" id="A0A6A6B6G1"/>
<dbReference type="PANTHER" id="PTHR42104">
    <property type="entry name" value="EXTRACELLULAR GUANYL-SPECIFIC RIBONUCLEASE RNTA (AFU_ORTHOLOGUE AFUA_4G03230)"/>
    <property type="match status" value="1"/>
</dbReference>
<organism evidence="10 11">
    <name type="scientific">Aplosporella prunicola CBS 121167</name>
    <dbReference type="NCBI Taxonomy" id="1176127"/>
    <lineage>
        <taxon>Eukaryota</taxon>
        <taxon>Fungi</taxon>
        <taxon>Dikarya</taxon>
        <taxon>Ascomycota</taxon>
        <taxon>Pezizomycotina</taxon>
        <taxon>Dothideomycetes</taxon>
        <taxon>Dothideomycetes incertae sedis</taxon>
        <taxon>Botryosphaeriales</taxon>
        <taxon>Aplosporellaceae</taxon>
        <taxon>Aplosporella</taxon>
    </lineage>
</organism>
<evidence type="ECO:0000313" key="10">
    <source>
        <dbReference type="EMBL" id="KAF2138371.1"/>
    </source>
</evidence>
<keyword evidence="11" id="KW-1185">Reference proteome</keyword>
<dbReference type="InterPro" id="IPR000026">
    <property type="entry name" value="N1-like"/>
</dbReference>
<dbReference type="RefSeq" id="XP_033394084.1">
    <property type="nucleotide sequence ID" value="XM_033542429.1"/>
</dbReference>
<evidence type="ECO:0000256" key="2">
    <source>
        <dbReference type="ARBA" id="ARBA00012549"/>
    </source>
</evidence>
<name>A0A6A6B6G1_9PEZI</name>
<keyword evidence="5" id="KW-0378">Hydrolase</keyword>
<dbReference type="Pfam" id="PF00545">
    <property type="entry name" value="Ribonuclease"/>
    <property type="match status" value="1"/>
</dbReference>
<evidence type="ECO:0000256" key="3">
    <source>
        <dbReference type="ARBA" id="ARBA00022722"/>
    </source>
</evidence>
<comment type="similarity">
    <text evidence="1">Belongs to the ribonuclease N1/T1 family.</text>
</comment>
<dbReference type="GO" id="GO:0016787">
    <property type="term" value="F:hydrolase activity"/>
    <property type="evidence" value="ECO:0007669"/>
    <property type="project" value="UniProtKB-KW"/>
</dbReference>
<comment type="catalytic activity">
    <reaction evidence="8">
        <text>[RNA] containing guanosine + H2O = an [RNA fragment]-3'-guanosine-3'-phosphate + a 5'-hydroxy-ribonucleotide-3'-[RNA fragment].</text>
        <dbReference type="EC" id="4.6.1.24"/>
    </reaction>
</comment>
<accession>A0A6A6B6G1</accession>
<keyword evidence="7" id="KW-0456">Lyase</keyword>
<protein>
    <recommendedName>
        <fullName evidence="2">ribonuclease T1</fullName>
        <ecNumber evidence="2">4.6.1.24</ecNumber>
    </recommendedName>
</protein>
<dbReference type="GO" id="GO:0003723">
    <property type="term" value="F:RNA binding"/>
    <property type="evidence" value="ECO:0007669"/>
    <property type="project" value="InterPro"/>
</dbReference>
<evidence type="ECO:0000256" key="6">
    <source>
        <dbReference type="ARBA" id="ARBA00023157"/>
    </source>
</evidence>
<reference evidence="10" key="1">
    <citation type="journal article" date="2020" name="Stud. Mycol.">
        <title>101 Dothideomycetes genomes: a test case for predicting lifestyles and emergence of pathogens.</title>
        <authorList>
            <person name="Haridas S."/>
            <person name="Albert R."/>
            <person name="Binder M."/>
            <person name="Bloem J."/>
            <person name="Labutti K."/>
            <person name="Salamov A."/>
            <person name="Andreopoulos B."/>
            <person name="Baker S."/>
            <person name="Barry K."/>
            <person name="Bills G."/>
            <person name="Bluhm B."/>
            <person name="Cannon C."/>
            <person name="Castanera R."/>
            <person name="Culley D."/>
            <person name="Daum C."/>
            <person name="Ezra D."/>
            <person name="Gonzalez J."/>
            <person name="Henrissat B."/>
            <person name="Kuo A."/>
            <person name="Liang C."/>
            <person name="Lipzen A."/>
            <person name="Lutzoni F."/>
            <person name="Magnuson J."/>
            <person name="Mondo S."/>
            <person name="Nolan M."/>
            <person name="Ohm R."/>
            <person name="Pangilinan J."/>
            <person name="Park H.-J."/>
            <person name="Ramirez L."/>
            <person name="Alfaro M."/>
            <person name="Sun H."/>
            <person name="Tritt A."/>
            <person name="Yoshinaga Y."/>
            <person name="Zwiers L.-H."/>
            <person name="Turgeon B."/>
            <person name="Goodwin S."/>
            <person name="Spatafora J."/>
            <person name="Crous P."/>
            <person name="Grigoriev I."/>
        </authorList>
    </citation>
    <scope>NUCLEOTIDE SEQUENCE</scope>
    <source>
        <strain evidence="10">CBS 121167</strain>
    </source>
</reference>
<dbReference type="PANTHER" id="PTHR42104:SF1">
    <property type="entry name" value="EXTRACELLULAR GUANYL-SPECIFIC RIBONUCLEASE RNTA (AFU_ORTHOLOGUE AFUA_4G03230)"/>
    <property type="match status" value="1"/>
</dbReference>
<sequence>MYFVKILALSFLAAAQASCVVIPAAPGGITSNAALVRRDDAIELVPRLPVECGNGVSYDKKEIDRAFTKGKKMSKNGEQWSFGNNKFPKNYGSHDTDVFKNLPKECKDAVNAGSKLIEFPIKKPGPWTDGTQPGYDRVLMLRTEGNGQTRIDYCGVITHRGADGNFFKWCPHTKP</sequence>
<feature type="signal peptide" evidence="9">
    <location>
        <begin position="1"/>
        <end position="19"/>
    </location>
</feature>
<dbReference type="Gene3D" id="3.10.450.30">
    <property type="entry name" value="Microbial ribonucleases"/>
    <property type="match status" value="1"/>
</dbReference>
<evidence type="ECO:0000256" key="5">
    <source>
        <dbReference type="ARBA" id="ARBA00022801"/>
    </source>
</evidence>
<feature type="chain" id="PRO_5025501488" description="ribonuclease T1" evidence="9">
    <location>
        <begin position="20"/>
        <end position="175"/>
    </location>
</feature>
<dbReference type="GO" id="GO:0046589">
    <property type="term" value="F:ribonuclease T1 activity"/>
    <property type="evidence" value="ECO:0007669"/>
    <property type="project" value="UniProtKB-EC"/>
</dbReference>